<organism evidence="9">
    <name type="scientific">Florenciella parvula</name>
    <dbReference type="NCBI Taxonomy" id="236787"/>
    <lineage>
        <taxon>Eukaryota</taxon>
        <taxon>Sar</taxon>
        <taxon>Stramenopiles</taxon>
        <taxon>Ochrophyta</taxon>
        <taxon>Dictyochophyceae</taxon>
        <taxon>Florenciellales</taxon>
        <taxon>Florenciella</taxon>
    </lineage>
</organism>
<dbReference type="Gene3D" id="3.40.5.60">
    <property type="match status" value="1"/>
</dbReference>
<dbReference type="EMBL" id="HBGT01016424">
    <property type="protein sequence ID" value="CAD9416339.1"/>
    <property type="molecule type" value="Transcribed_RNA"/>
</dbReference>
<feature type="domain" description="DNA replication complex GINS protein SLD5 C-terminal" evidence="8">
    <location>
        <begin position="152"/>
        <end position="206"/>
    </location>
</feature>
<dbReference type="GO" id="GO:0000811">
    <property type="term" value="C:GINS complex"/>
    <property type="evidence" value="ECO:0007669"/>
    <property type="project" value="UniProtKB-UniRule"/>
</dbReference>
<feature type="domain" description="GINS subunit" evidence="7">
    <location>
        <begin position="44"/>
        <end position="125"/>
    </location>
</feature>
<comment type="function">
    <text evidence="6">The GINS complex plays an essential role in the initiation of DNA replication.</text>
</comment>
<keyword evidence="4 6" id="KW-0235">DNA replication</keyword>
<dbReference type="InterPro" id="IPR021151">
    <property type="entry name" value="GINS_A"/>
</dbReference>
<evidence type="ECO:0000256" key="4">
    <source>
        <dbReference type="ARBA" id="ARBA00022705"/>
    </source>
</evidence>
<evidence type="ECO:0000259" key="7">
    <source>
        <dbReference type="Pfam" id="PF05916"/>
    </source>
</evidence>
<proteinExistence type="inferred from homology"/>
<dbReference type="GO" id="GO:0000727">
    <property type="term" value="P:double-strand break repair via break-induced replication"/>
    <property type="evidence" value="ECO:0007669"/>
    <property type="project" value="TreeGrafter"/>
</dbReference>
<dbReference type="AlphaFoldDB" id="A0A7S2C5M9"/>
<evidence type="ECO:0000256" key="3">
    <source>
        <dbReference type="ARBA" id="ARBA00014804"/>
    </source>
</evidence>
<comment type="subcellular location">
    <subcellularLocation>
        <location evidence="1 6">Nucleus</location>
    </subcellularLocation>
</comment>
<dbReference type="InterPro" id="IPR036224">
    <property type="entry name" value="GINS_bundle-like_dom_sf"/>
</dbReference>
<comment type="similarity">
    <text evidence="2 6">Belongs to the GINS4/SLD5 family.</text>
</comment>
<reference evidence="9" key="1">
    <citation type="submission" date="2021-01" db="EMBL/GenBank/DDBJ databases">
        <authorList>
            <person name="Corre E."/>
            <person name="Pelletier E."/>
            <person name="Niang G."/>
            <person name="Scheremetjew M."/>
            <person name="Finn R."/>
            <person name="Kale V."/>
            <person name="Holt S."/>
            <person name="Cochrane G."/>
            <person name="Meng A."/>
            <person name="Brown T."/>
            <person name="Cohen L."/>
        </authorList>
    </citation>
    <scope>NUCLEOTIDE SEQUENCE</scope>
    <source>
        <strain evidence="9">RCC1693</strain>
    </source>
</reference>
<dbReference type="InterPro" id="IPR038749">
    <property type="entry name" value="Sld5_GINS_A"/>
</dbReference>
<evidence type="ECO:0000259" key="8">
    <source>
        <dbReference type="Pfam" id="PF16922"/>
    </source>
</evidence>
<dbReference type="PANTHER" id="PTHR21206">
    <property type="entry name" value="SLD5 PROTEIN"/>
    <property type="match status" value="1"/>
</dbReference>
<dbReference type="GO" id="GO:0006261">
    <property type="term" value="P:DNA-templated DNA replication"/>
    <property type="evidence" value="ECO:0007669"/>
    <property type="project" value="InterPro"/>
</dbReference>
<name>A0A7S2C5M9_9STRA</name>
<dbReference type="InterPro" id="IPR031633">
    <property type="entry name" value="SLD5_C"/>
</dbReference>
<accession>A0A7S2C5M9</accession>
<protein>
    <recommendedName>
        <fullName evidence="3 6">DNA replication complex GINS protein SLD5</fullName>
    </recommendedName>
</protein>
<gene>
    <name evidence="9" type="ORF">FPAR1323_LOCUS8759</name>
</gene>
<sequence>MDAMGEDTLNEDIGKLRNAWVAESTCPDIRPFDEDLFADVSEQIQNQQAFIDKTVTETDEAFTASLYQMEIDRVKFSLARYLRTRLLKVESQVLHILASPEQKAKLSPAELDYAEKYERLVKEHFTHCVLDELPEPFRKFGEADDAGDALRPNQDTYVFCRIKEDLGEVQLDHTMDSRTPLNAGDLQVLRYLPIQALVENDEVVLI</sequence>
<evidence type="ECO:0000313" key="9">
    <source>
        <dbReference type="EMBL" id="CAD9416339.1"/>
    </source>
</evidence>
<dbReference type="PANTHER" id="PTHR21206:SF0">
    <property type="entry name" value="DNA REPLICATION COMPLEX GINS PROTEIN SLD5"/>
    <property type="match status" value="1"/>
</dbReference>
<dbReference type="CDD" id="cd21692">
    <property type="entry name" value="GINS_B_Sld5"/>
    <property type="match status" value="1"/>
</dbReference>
<evidence type="ECO:0000256" key="2">
    <source>
        <dbReference type="ARBA" id="ARBA00008187"/>
    </source>
</evidence>
<evidence type="ECO:0000256" key="1">
    <source>
        <dbReference type="ARBA" id="ARBA00004123"/>
    </source>
</evidence>
<evidence type="ECO:0000256" key="6">
    <source>
        <dbReference type="PIRNR" id="PIRNR007764"/>
    </source>
</evidence>
<dbReference type="CDD" id="cd11711">
    <property type="entry name" value="GINS_A_Sld5"/>
    <property type="match status" value="1"/>
</dbReference>
<dbReference type="InterPro" id="IPR008591">
    <property type="entry name" value="GINS_Sld5"/>
</dbReference>
<dbReference type="Pfam" id="PF05916">
    <property type="entry name" value="Sld5"/>
    <property type="match status" value="1"/>
</dbReference>
<keyword evidence="5 6" id="KW-0539">Nucleus</keyword>
<dbReference type="PIRSF" id="PIRSF007764">
    <property type="entry name" value="Sld5"/>
    <property type="match status" value="1"/>
</dbReference>
<dbReference type="SUPFAM" id="SSF158573">
    <property type="entry name" value="GINS helical bundle-like"/>
    <property type="match status" value="1"/>
</dbReference>
<dbReference type="Pfam" id="PF16922">
    <property type="entry name" value="SLD5_C"/>
    <property type="match status" value="1"/>
</dbReference>
<dbReference type="Gene3D" id="1.20.58.1030">
    <property type="match status" value="1"/>
</dbReference>
<dbReference type="SUPFAM" id="SSF160059">
    <property type="entry name" value="PriA/YqbF domain"/>
    <property type="match status" value="1"/>
</dbReference>
<evidence type="ECO:0000256" key="5">
    <source>
        <dbReference type="ARBA" id="ARBA00023242"/>
    </source>
</evidence>